<comment type="caution">
    <text evidence="1">The sequence shown here is derived from an EMBL/GenBank/DDBJ whole genome shotgun (WGS) entry which is preliminary data.</text>
</comment>
<evidence type="ECO:0000313" key="2">
    <source>
        <dbReference type="Proteomes" id="UP000003179"/>
    </source>
</evidence>
<dbReference type="EMBL" id="ADZU01000011">
    <property type="protein sequence ID" value="EFS93333.1"/>
    <property type="molecule type" value="Genomic_DNA"/>
</dbReference>
<keyword evidence="2" id="KW-1185">Reference proteome</keyword>
<organism evidence="1 2">
    <name type="scientific">Cutibacterium modestum HL044PA1</name>
    <dbReference type="NCBI Taxonomy" id="765109"/>
    <lineage>
        <taxon>Bacteria</taxon>
        <taxon>Bacillati</taxon>
        <taxon>Actinomycetota</taxon>
        <taxon>Actinomycetes</taxon>
        <taxon>Propionibacteriales</taxon>
        <taxon>Propionibacteriaceae</taxon>
        <taxon>Cutibacterium</taxon>
        <taxon>Cutibacterium modestum</taxon>
    </lineage>
</organism>
<sequence length="98" mass="10102">MLAPVEAISCGLGRMEGRVEAAGWASLAARAGGLVTTATDPTIKAVRQAATFRASLGRPTTQSADLTMGNPFQKVMAPPLAPWLIGRPASDDVRLALG</sequence>
<dbReference type="Proteomes" id="UP000003179">
    <property type="component" value="Unassembled WGS sequence"/>
</dbReference>
<reference evidence="1" key="1">
    <citation type="submission" date="2010-08" db="EMBL/GenBank/DDBJ databases">
        <authorList>
            <person name="Weinstock G."/>
            <person name="Sodergren E."/>
            <person name="Clifton S."/>
            <person name="Fulton L."/>
            <person name="Fulton B."/>
            <person name="Courtney L."/>
            <person name="Fronick C."/>
            <person name="Harrison M."/>
            <person name="Strong C."/>
            <person name="Farmer C."/>
            <person name="Delahaunty K."/>
            <person name="Markovic C."/>
            <person name="Hall O."/>
            <person name="Minx P."/>
            <person name="Tomlinson C."/>
            <person name="Mitreva M."/>
            <person name="Hou S."/>
            <person name="Chen J."/>
            <person name="Wollam A."/>
            <person name="Pepin K.H."/>
            <person name="Johnson M."/>
            <person name="Bhonagiri V."/>
            <person name="Zhang X."/>
            <person name="Suruliraj S."/>
            <person name="Warren W."/>
            <person name="Chinwalla A."/>
            <person name="Mardis E.R."/>
            <person name="Wilson R.K."/>
        </authorList>
    </citation>
    <scope>NUCLEOTIDE SEQUENCE [LARGE SCALE GENOMIC DNA]</scope>
    <source>
        <strain evidence="1">HL044PA1</strain>
    </source>
</reference>
<gene>
    <name evidence="1" type="ORF">HMPREF9607_00546</name>
</gene>
<proteinExistence type="predicted"/>
<accession>A0ABP2K8S3</accession>
<protein>
    <submittedName>
        <fullName evidence="1">Uncharacterized protein</fullName>
    </submittedName>
</protein>
<evidence type="ECO:0000313" key="1">
    <source>
        <dbReference type="EMBL" id="EFS93333.1"/>
    </source>
</evidence>
<name>A0ABP2K8S3_9ACTN</name>